<dbReference type="AlphaFoldDB" id="A0A6G1J5X4"/>
<dbReference type="EMBL" id="MU005578">
    <property type="protein sequence ID" value="KAF2685610.1"/>
    <property type="molecule type" value="Genomic_DNA"/>
</dbReference>
<protein>
    <submittedName>
        <fullName evidence="2">Uncharacterized protein</fullName>
    </submittedName>
</protein>
<dbReference type="Proteomes" id="UP000799291">
    <property type="component" value="Unassembled WGS sequence"/>
</dbReference>
<accession>A0A6G1J5X4</accession>
<feature type="compositionally biased region" description="Polar residues" evidence="1">
    <location>
        <begin position="63"/>
        <end position="74"/>
    </location>
</feature>
<gene>
    <name evidence="2" type="ORF">K458DRAFT_15092</name>
</gene>
<sequence>MKDTASAGFGLLQVLYPKPPTHRTVVPPRSPYTQPSSIPQHRRTMQPYTLPTNPSHPPPQRLAAQQTYPQMRFA</sequence>
<keyword evidence="3" id="KW-1185">Reference proteome</keyword>
<reference evidence="2" key="1">
    <citation type="journal article" date="2020" name="Stud. Mycol.">
        <title>101 Dothideomycetes genomes: a test case for predicting lifestyles and emergence of pathogens.</title>
        <authorList>
            <person name="Haridas S."/>
            <person name="Albert R."/>
            <person name="Binder M."/>
            <person name="Bloem J."/>
            <person name="Labutti K."/>
            <person name="Salamov A."/>
            <person name="Andreopoulos B."/>
            <person name="Baker S."/>
            <person name="Barry K."/>
            <person name="Bills G."/>
            <person name="Bluhm B."/>
            <person name="Cannon C."/>
            <person name="Castanera R."/>
            <person name="Culley D."/>
            <person name="Daum C."/>
            <person name="Ezra D."/>
            <person name="Gonzalez J."/>
            <person name="Henrissat B."/>
            <person name="Kuo A."/>
            <person name="Liang C."/>
            <person name="Lipzen A."/>
            <person name="Lutzoni F."/>
            <person name="Magnuson J."/>
            <person name="Mondo S."/>
            <person name="Nolan M."/>
            <person name="Ohm R."/>
            <person name="Pangilinan J."/>
            <person name="Park H.-J."/>
            <person name="Ramirez L."/>
            <person name="Alfaro M."/>
            <person name="Sun H."/>
            <person name="Tritt A."/>
            <person name="Yoshinaga Y."/>
            <person name="Zwiers L.-H."/>
            <person name="Turgeon B."/>
            <person name="Goodwin S."/>
            <person name="Spatafora J."/>
            <person name="Crous P."/>
            <person name="Grigoriev I."/>
        </authorList>
    </citation>
    <scope>NUCLEOTIDE SEQUENCE</scope>
    <source>
        <strain evidence="2">CBS 122367</strain>
    </source>
</reference>
<name>A0A6G1J5X4_9PLEO</name>
<evidence type="ECO:0000313" key="3">
    <source>
        <dbReference type="Proteomes" id="UP000799291"/>
    </source>
</evidence>
<organism evidence="2 3">
    <name type="scientific">Lentithecium fluviatile CBS 122367</name>
    <dbReference type="NCBI Taxonomy" id="1168545"/>
    <lineage>
        <taxon>Eukaryota</taxon>
        <taxon>Fungi</taxon>
        <taxon>Dikarya</taxon>
        <taxon>Ascomycota</taxon>
        <taxon>Pezizomycotina</taxon>
        <taxon>Dothideomycetes</taxon>
        <taxon>Pleosporomycetidae</taxon>
        <taxon>Pleosporales</taxon>
        <taxon>Massarineae</taxon>
        <taxon>Lentitheciaceae</taxon>
        <taxon>Lentithecium</taxon>
    </lineage>
</organism>
<proteinExistence type="predicted"/>
<feature type="region of interest" description="Disordered" evidence="1">
    <location>
        <begin position="20"/>
        <end position="74"/>
    </location>
</feature>
<evidence type="ECO:0000256" key="1">
    <source>
        <dbReference type="SAM" id="MobiDB-lite"/>
    </source>
</evidence>
<evidence type="ECO:0000313" key="2">
    <source>
        <dbReference type="EMBL" id="KAF2685610.1"/>
    </source>
</evidence>